<sequence length="724" mass="77423">MEIRNFTEARAAIAGGAAAAAAARSIVNGMTAEEKLWCLDGDAPVWSGLGYLGADGYHMAPFMAAQIERIGLDGVRFSDGPRGAVVGNATAFPVSMARGATWDPELEERIGDAIGRELRAIGANLTGAVCVNLLRHPAWGRAQETYGEDPHHVGELGAAFTRGLQRHVMACVKHFACNSMENARFSVDIEVDEVALHEVYLPHFRRIIDEGVASVMSAYNSVNGEWAGQNHALLTGVLRDEWGFEGFVISDWIFGMRDAAPSVTAGLDIEMPYRMVRAHHLPEALERGDAHWTDVDRSVERIISTLLRFDSVLSSAAPLHEVLGAPEHRLLAREVAGRSIILLRNEPVSAVPVLPIAATSRVAVIGTLADRVNLGDGGSSDVWDLHCHTVLDGLNAAFDDVVHDEGIDPARAATLAAAADVAVVVVGYTYLDEGEYIGATDPSLGALFPAADDPEVVERFEAWTAAQPLTVKPQHIHARPEGFAAGGDRSSLRLSDADVELIAAVSAVNERTIVVIQSGSAVITSEWIHSVPAVLQAWYGGSQAGPGLADVLLGEVNPSARLPFSIPADESDLPAFDRDAKSFRYDRWHGWWHLERTGAVPAFPFGFGLSYTTFALGAASASLVDDVVTISATITNTGSCDGADVVQVYAELPDADAPQRLVGFARVEVPAGGELAITIDVPIERLATRDPIAHAWRPARGNHRFSVSRFAGDPDAVMLEVELP</sequence>
<dbReference type="InterPro" id="IPR001764">
    <property type="entry name" value="Glyco_hydro_3_N"/>
</dbReference>
<dbReference type="InterPro" id="IPR017853">
    <property type="entry name" value="GH"/>
</dbReference>
<dbReference type="InterPro" id="IPR002772">
    <property type="entry name" value="Glyco_hydro_3_C"/>
</dbReference>
<dbReference type="InterPro" id="IPR013783">
    <property type="entry name" value="Ig-like_fold"/>
</dbReference>
<evidence type="ECO:0000259" key="3">
    <source>
        <dbReference type="SMART" id="SM01217"/>
    </source>
</evidence>
<evidence type="ECO:0000256" key="2">
    <source>
        <dbReference type="ARBA" id="ARBA00022801"/>
    </source>
</evidence>
<dbReference type="InterPro" id="IPR036962">
    <property type="entry name" value="Glyco_hydro_3_N_sf"/>
</dbReference>
<comment type="similarity">
    <text evidence="1">Belongs to the glycosyl hydrolase 3 family.</text>
</comment>
<dbReference type="SUPFAM" id="SSF52279">
    <property type="entry name" value="Beta-D-glucan exohydrolase, C-terminal domain"/>
    <property type="match status" value="1"/>
</dbReference>
<dbReference type="GO" id="GO:0008422">
    <property type="term" value="F:beta-glucosidase activity"/>
    <property type="evidence" value="ECO:0007669"/>
    <property type="project" value="TreeGrafter"/>
</dbReference>
<dbReference type="EMBL" id="CAFBNC010000007">
    <property type="protein sequence ID" value="CAB4924410.1"/>
    <property type="molecule type" value="Genomic_DNA"/>
</dbReference>
<dbReference type="Pfam" id="PF14310">
    <property type="entry name" value="Fn3-like"/>
    <property type="match status" value="1"/>
</dbReference>
<evidence type="ECO:0000313" key="5">
    <source>
        <dbReference type="EMBL" id="CAB4924410.1"/>
    </source>
</evidence>
<keyword evidence="2" id="KW-0378">Hydrolase</keyword>
<dbReference type="GO" id="GO:0009251">
    <property type="term" value="P:glucan catabolic process"/>
    <property type="evidence" value="ECO:0007669"/>
    <property type="project" value="TreeGrafter"/>
</dbReference>
<dbReference type="EMBL" id="CAEMXZ010000056">
    <property type="protein sequence ID" value="CAB4323591.1"/>
    <property type="molecule type" value="Genomic_DNA"/>
</dbReference>
<dbReference type="PRINTS" id="PR00133">
    <property type="entry name" value="GLHYDRLASE3"/>
</dbReference>
<protein>
    <submittedName>
        <fullName evidence="4">Unannotated protein</fullName>
    </submittedName>
</protein>
<dbReference type="InterPro" id="IPR026891">
    <property type="entry name" value="Fn3-like"/>
</dbReference>
<dbReference type="Pfam" id="PF00933">
    <property type="entry name" value="Glyco_hydro_3"/>
    <property type="match status" value="1"/>
</dbReference>
<gene>
    <name evidence="4" type="ORF">UFOPK1392_01347</name>
    <name evidence="5" type="ORF">UFOPK3733_00273</name>
</gene>
<reference evidence="4" key="1">
    <citation type="submission" date="2020-05" db="EMBL/GenBank/DDBJ databases">
        <authorList>
            <person name="Chiriac C."/>
            <person name="Salcher M."/>
            <person name="Ghai R."/>
            <person name="Kavagutti S V."/>
        </authorList>
    </citation>
    <scope>NUCLEOTIDE SEQUENCE</scope>
</reference>
<dbReference type="Gene3D" id="3.40.50.1700">
    <property type="entry name" value="Glycoside hydrolase family 3 C-terminal domain"/>
    <property type="match status" value="1"/>
</dbReference>
<proteinExistence type="inferred from homology"/>
<dbReference type="InterPro" id="IPR036881">
    <property type="entry name" value="Glyco_hydro_3_C_sf"/>
</dbReference>
<evidence type="ECO:0000256" key="1">
    <source>
        <dbReference type="ARBA" id="ARBA00005336"/>
    </source>
</evidence>
<dbReference type="AlphaFoldDB" id="A0A6J5YGM4"/>
<dbReference type="Gene3D" id="3.20.20.300">
    <property type="entry name" value="Glycoside hydrolase, family 3, N-terminal domain"/>
    <property type="match status" value="1"/>
</dbReference>
<name>A0A6J5YGM4_9ZZZZ</name>
<evidence type="ECO:0000313" key="4">
    <source>
        <dbReference type="EMBL" id="CAB4323591.1"/>
    </source>
</evidence>
<dbReference type="Gene3D" id="2.60.40.10">
    <property type="entry name" value="Immunoglobulins"/>
    <property type="match status" value="1"/>
</dbReference>
<dbReference type="SMART" id="SM01217">
    <property type="entry name" value="Fn3_like"/>
    <property type="match status" value="1"/>
</dbReference>
<feature type="domain" description="Fibronectin type III-like" evidence="3">
    <location>
        <begin position="644"/>
        <end position="711"/>
    </location>
</feature>
<dbReference type="PANTHER" id="PTHR42715">
    <property type="entry name" value="BETA-GLUCOSIDASE"/>
    <property type="match status" value="1"/>
</dbReference>
<dbReference type="PANTHER" id="PTHR42715:SF3">
    <property type="entry name" value="BETA-GLUCOSIDASE B-RELATED"/>
    <property type="match status" value="1"/>
</dbReference>
<organism evidence="4">
    <name type="scientific">freshwater metagenome</name>
    <dbReference type="NCBI Taxonomy" id="449393"/>
    <lineage>
        <taxon>unclassified sequences</taxon>
        <taxon>metagenomes</taxon>
        <taxon>ecological metagenomes</taxon>
    </lineage>
</organism>
<accession>A0A6J5YGM4</accession>
<dbReference type="InterPro" id="IPR050288">
    <property type="entry name" value="Cellulose_deg_GH3"/>
</dbReference>
<dbReference type="Pfam" id="PF01915">
    <property type="entry name" value="Glyco_hydro_3_C"/>
    <property type="match status" value="1"/>
</dbReference>
<dbReference type="SUPFAM" id="SSF51445">
    <property type="entry name" value="(Trans)glycosidases"/>
    <property type="match status" value="1"/>
</dbReference>